<dbReference type="InterPro" id="IPR032710">
    <property type="entry name" value="NTF2-like_dom_sf"/>
</dbReference>
<dbReference type="Gene3D" id="3.10.450.50">
    <property type="match status" value="1"/>
</dbReference>
<feature type="region of interest" description="Disordered" evidence="1">
    <location>
        <begin position="172"/>
        <end position="233"/>
    </location>
</feature>
<reference evidence="2" key="1">
    <citation type="journal article" date="2016" name="Proc. Natl. Acad. Sci. U.S.A.">
        <title>Lipid metabolic changes in an early divergent fungus govern the establishment of a mutualistic symbiosis with endobacteria.</title>
        <authorList>
            <person name="Lastovetsky O.A."/>
            <person name="Gaspar M.L."/>
            <person name="Mondo S.J."/>
            <person name="LaButti K.M."/>
            <person name="Sandor L."/>
            <person name="Grigoriev I.V."/>
            <person name="Henry S.A."/>
            <person name="Pawlowska T.E."/>
        </authorList>
    </citation>
    <scope>NUCLEOTIDE SEQUENCE [LARGE SCALE GENOMIC DNA]</scope>
    <source>
        <strain evidence="2">ATCC 52814</strain>
    </source>
</reference>
<dbReference type="VEuPathDB" id="FungiDB:BCV72DRAFT_209742"/>
<feature type="compositionally biased region" description="Polar residues" evidence="1">
    <location>
        <begin position="203"/>
        <end position="218"/>
    </location>
</feature>
<accession>A0A1X0QZP9</accession>
<evidence type="ECO:0000256" key="1">
    <source>
        <dbReference type="SAM" id="MobiDB-lite"/>
    </source>
</evidence>
<dbReference type="SUPFAM" id="SSF54427">
    <property type="entry name" value="NTF2-like"/>
    <property type="match status" value="1"/>
</dbReference>
<dbReference type="EMBL" id="KV921950">
    <property type="protein sequence ID" value="ORE05232.1"/>
    <property type="molecule type" value="Genomic_DNA"/>
</dbReference>
<organism evidence="2">
    <name type="scientific">Rhizopus microsporus var. microsporus</name>
    <dbReference type="NCBI Taxonomy" id="86635"/>
    <lineage>
        <taxon>Eukaryota</taxon>
        <taxon>Fungi</taxon>
        <taxon>Fungi incertae sedis</taxon>
        <taxon>Mucoromycota</taxon>
        <taxon>Mucoromycotina</taxon>
        <taxon>Mucoromycetes</taxon>
        <taxon>Mucorales</taxon>
        <taxon>Mucorineae</taxon>
        <taxon>Rhizopodaceae</taxon>
        <taxon>Rhizopus</taxon>
    </lineage>
</organism>
<dbReference type="Proteomes" id="UP000242414">
    <property type="component" value="Unassembled WGS sequence"/>
</dbReference>
<feature type="compositionally biased region" description="Polar residues" evidence="1">
    <location>
        <begin position="176"/>
        <end position="191"/>
    </location>
</feature>
<dbReference type="AlphaFoldDB" id="A0A1X0QZP9"/>
<evidence type="ECO:0008006" key="3">
    <source>
        <dbReference type="Google" id="ProtNLM"/>
    </source>
</evidence>
<proteinExistence type="predicted"/>
<gene>
    <name evidence="2" type="ORF">BCV72DRAFT_209742</name>
</gene>
<sequence>MLQEPDIPPQQLWEAFKHKRTSVDLYTQDATVLFVPTFVGARGNAEIRKFFLHPHFSDKSNPIKEIVFNTLMSNDRLMEESIWSVHFHTGECSWLVPGIESRYLLNATVKFPVSTSVTFVNNKIQSIRYHWDQASILKQLKVITEKLQWPVIGEQQVDAFYTINTVPLKHLHEQQKPNTPSPSHSISNQPLRGSIFGPVDSGDQVTRSVRASESNTPPARNIFTYQPPAERSSVMSYPNKLGSSFSLSHDEGVNSKQYVDQQRNNPQHPVGVAGKPTPRVTHNIIC</sequence>
<protein>
    <recommendedName>
        <fullName evidence="3">SnoaL-like domain-containing protein</fullName>
    </recommendedName>
</protein>
<name>A0A1X0QZP9_RHIZD</name>
<evidence type="ECO:0000313" key="2">
    <source>
        <dbReference type="EMBL" id="ORE05232.1"/>
    </source>
</evidence>
<dbReference type="OrthoDB" id="5440at2759"/>